<evidence type="ECO:0000313" key="5">
    <source>
        <dbReference type="Proteomes" id="UP000734854"/>
    </source>
</evidence>
<dbReference type="EMBL" id="JACMSC010000004">
    <property type="protein sequence ID" value="KAG6525712.1"/>
    <property type="molecule type" value="Genomic_DNA"/>
</dbReference>
<dbReference type="InterPro" id="IPR044842">
    <property type="entry name" value="ALKBH9B/ALKBH10B-like"/>
</dbReference>
<keyword evidence="5" id="KW-1185">Reference proteome</keyword>
<dbReference type="InterPro" id="IPR037151">
    <property type="entry name" value="AlkB-like_sf"/>
</dbReference>
<dbReference type="SUPFAM" id="SSF51197">
    <property type="entry name" value="Clavaminate synthase-like"/>
    <property type="match status" value="1"/>
</dbReference>
<dbReference type="Gene3D" id="2.60.120.590">
    <property type="entry name" value="Alpha-ketoglutarate-dependent dioxygenase AlkB-like"/>
    <property type="match status" value="1"/>
</dbReference>
<dbReference type="GO" id="GO:0006402">
    <property type="term" value="P:mRNA catabolic process"/>
    <property type="evidence" value="ECO:0007669"/>
    <property type="project" value="InterPro"/>
</dbReference>
<comment type="similarity">
    <text evidence="1">Belongs to the alkB family.</text>
</comment>
<dbReference type="AlphaFoldDB" id="A0A8J5I1P7"/>
<evidence type="ECO:0000259" key="3">
    <source>
        <dbReference type="PROSITE" id="PS51471"/>
    </source>
</evidence>
<feature type="compositionally biased region" description="Polar residues" evidence="2">
    <location>
        <begin position="355"/>
        <end position="372"/>
    </location>
</feature>
<feature type="compositionally biased region" description="Low complexity" evidence="2">
    <location>
        <begin position="277"/>
        <end position="286"/>
    </location>
</feature>
<protein>
    <recommendedName>
        <fullName evidence="3">Fe2OG dioxygenase domain-containing protein</fullName>
    </recommendedName>
</protein>
<dbReference type="Proteomes" id="UP000734854">
    <property type="component" value="Unassembled WGS sequence"/>
</dbReference>
<feature type="compositionally biased region" description="Pro residues" evidence="2">
    <location>
        <begin position="674"/>
        <end position="686"/>
    </location>
</feature>
<feature type="region of interest" description="Disordered" evidence="2">
    <location>
        <begin position="354"/>
        <end position="373"/>
    </location>
</feature>
<evidence type="ECO:0000313" key="4">
    <source>
        <dbReference type="EMBL" id="KAG6525712.1"/>
    </source>
</evidence>
<comment type="caution">
    <text evidence="4">The sequence shown here is derived from an EMBL/GenBank/DDBJ whole genome shotgun (WGS) entry which is preliminary data.</text>
</comment>
<evidence type="ECO:0000256" key="1">
    <source>
        <dbReference type="ARBA" id="ARBA00007879"/>
    </source>
</evidence>
<organism evidence="4 5">
    <name type="scientific">Zingiber officinale</name>
    <name type="common">Ginger</name>
    <name type="synonym">Amomum zingiber</name>
    <dbReference type="NCBI Taxonomy" id="94328"/>
    <lineage>
        <taxon>Eukaryota</taxon>
        <taxon>Viridiplantae</taxon>
        <taxon>Streptophyta</taxon>
        <taxon>Embryophyta</taxon>
        <taxon>Tracheophyta</taxon>
        <taxon>Spermatophyta</taxon>
        <taxon>Magnoliopsida</taxon>
        <taxon>Liliopsida</taxon>
        <taxon>Zingiberales</taxon>
        <taxon>Zingiberaceae</taxon>
        <taxon>Zingiber</taxon>
    </lineage>
</organism>
<dbReference type="PANTHER" id="PTHR31447:SF2">
    <property type="entry name" value="RNA DEMETHYLASE ALKBH10B"/>
    <property type="match status" value="1"/>
</dbReference>
<dbReference type="PANTHER" id="PTHR31447">
    <property type="entry name" value="HYDROXYPROLINE-RICH GLYCOPROTEIN FAMILY PROTEIN-RELATED"/>
    <property type="match status" value="1"/>
</dbReference>
<evidence type="ECO:0000256" key="2">
    <source>
        <dbReference type="SAM" id="MobiDB-lite"/>
    </source>
</evidence>
<feature type="region of interest" description="Disordered" evidence="2">
    <location>
        <begin position="317"/>
        <end position="347"/>
    </location>
</feature>
<feature type="region of interest" description="Disordered" evidence="2">
    <location>
        <begin position="674"/>
        <end position="736"/>
    </location>
</feature>
<feature type="compositionally biased region" description="Basic and acidic residues" evidence="2">
    <location>
        <begin position="317"/>
        <end position="331"/>
    </location>
</feature>
<feature type="compositionally biased region" description="Low complexity" evidence="2">
    <location>
        <begin position="724"/>
        <end position="736"/>
    </location>
</feature>
<sequence>MLWRLAQQLATHMSTVDTIASRVLVAGTIASNVLETSTTADNTRAYVLVTAFAIWHVGLGESSRLESATINSPRGAGVVSSSVLYSFAKRFGISVVLLEWVMATSVAGAETKAAVSEACVRDAMLGWFRGEFAAANAIIDELCGHLAQIGSVEEYESSFAAIHRRRLNWIPVLHMQKYYTIAEVAAELRLVSANRSGDYCLLEDSRGSDLEKSTEQESAPVVEEAIDSARVPMEELEPPAEVMQSEAQMAPEENDGTPTEEAAESERDALGKFEPPAEAAMQAESDAAPEEEKSDAAEAALTTDSAIDLEEPLEHAEEVYSGDSSDHKGVEDGDEANGGNHRNFWGLLPLKGSQEESASTQNPNACGEQSVSGMAGRERIKILKGFVAKESVKGHMASSNLTPLGTISVNVLKGLKMYEGIFTNSELLSVTEFINELRLAGRNGELSGETFIFFNKQVKGNKREIIQFGVPLFQSATEEAASNIEPIPATLQAVIDNLVQWRLIPESRKPNSCIINFFDEVVRQPFLSTPYLKPPHLDNPISTLVLSDTTMAFGRSLVSDQDGNYKGSLALPIKEGTLLVMRGNSADMARHVVCSSPNRRVIITFTRVRPTTYQTDSPTALKSLAHRQPSSPLPLPLPPSPEAPVAGVAAWPAAVIPTAWGLALHSPIIVLAPAPPPRRTTSPPSPGGKKSPHGGGTGVFLPWAVPAPKKYAKNLPPRFQKGKLSSLLSPPLEARA</sequence>
<dbReference type="InterPro" id="IPR005123">
    <property type="entry name" value="Oxoglu/Fe-dep_dioxygenase_dom"/>
</dbReference>
<reference evidence="4 5" key="1">
    <citation type="submission" date="2020-08" db="EMBL/GenBank/DDBJ databases">
        <title>Plant Genome Project.</title>
        <authorList>
            <person name="Zhang R.-G."/>
        </authorList>
    </citation>
    <scope>NUCLEOTIDE SEQUENCE [LARGE SCALE GENOMIC DNA]</scope>
    <source>
        <tissue evidence="4">Rhizome</tissue>
    </source>
</reference>
<name>A0A8J5I1P7_ZINOF</name>
<accession>A0A8J5I1P7</accession>
<proteinExistence type="inferred from homology"/>
<dbReference type="GO" id="GO:0003729">
    <property type="term" value="F:mRNA binding"/>
    <property type="evidence" value="ECO:0007669"/>
    <property type="project" value="InterPro"/>
</dbReference>
<feature type="region of interest" description="Disordered" evidence="2">
    <location>
        <begin position="237"/>
        <end position="299"/>
    </location>
</feature>
<feature type="domain" description="Fe2OG dioxygenase" evidence="3">
    <location>
        <begin position="509"/>
        <end position="610"/>
    </location>
</feature>
<dbReference type="PROSITE" id="PS51471">
    <property type="entry name" value="FE2OG_OXY"/>
    <property type="match status" value="1"/>
</dbReference>
<gene>
    <name evidence="4" type="ORF">ZIOFF_015678</name>
</gene>
<dbReference type="GO" id="GO:0032451">
    <property type="term" value="F:demethylase activity"/>
    <property type="evidence" value="ECO:0007669"/>
    <property type="project" value="InterPro"/>
</dbReference>